<dbReference type="EMBL" id="JALNTZ010000001">
    <property type="protein sequence ID" value="KAJ3665259.1"/>
    <property type="molecule type" value="Genomic_DNA"/>
</dbReference>
<evidence type="ECO:0000313" key="1">
    <source>
        <dbReference type="EMBL" id="KAJ3665259.1"/>
    </source>
</evidence>
<evidence type="ECO:0000313" key="2">
    <source>
        <dbReference type="Proteomes" id="UP001168821"/>
    </source>
</evidence>
<name>A0AA38MRR8_9CUCU</name>
<proteinExistence type="predicted"/>
<dbReference type="AlphaFoldDB" id="A0AA38MRR8"/>
<keyword evidence="2" id="KW-1185">Reference proteome</keyword>
<gene>
    <name evidence="1" type="ORF">Zmor_000762</name>
</gene>
<reference evidence="1" key="1">
    <citation type="journal article" date="2023" name="G3 (Bethesda)">
        <title>Whole genome assemblies of Zophobas morio and Tenebrio molitor.</title>
        <authorList>
            <person name="Kaur S."/>
            <person name="Stinson S.A."/>
            <person name="diCenzo G.C."/>
        </authorList>
    </citation>
    <scope>NUCLEOTIDE SEQUENCE</scope>
    <source>
        <strain evidence="1">QUZm001</strain>
    </source>
</reference>
<comment type="caution">
    <text evidence="1">The sequence shown here is derived from an EMBL/GenBank/DDBJ whole genome shotgun (WGS) entry which is preliminary data.</text>
</comment>
<sequence>MFLEYSLHVVYKLSISRALPHNCVVAAWAEAPTERSNKIYASKAILSVLVASPSTRRLQNTYLPPNAQVWFLEPASFAFRHQLLGGLSPDSPFHQQPVLTSPVQIPILKLQNDNSGDGDYKFSFETANHIVRQETGRVKSADFGMV</sequence>
<dbReference type="Proteomes" id="UP001168821">
    <property type="component" value="Unassembled WGS sequence"/>
</dbReference>
<protein>
    <submittedName>
        <fullName evidence="1">Uncharacterized protein</fullName>
    </submittedName>
</protein>
<accession>A0AA38MRR8</accession>
<organism evidence="1 2">
    <name type="scientific">Zophobas morio</name>
    <dbReference type="NCBI Taxonomy" id="2755281"/>
    <lineage>
        <taxon>Eukaryota</taxon>
        <taxon>Metazoa</taxon>
        <taxon>Ecdysozoa</taxon>
        <taxon>Arthropoda</taxon>
        <taxon>Hexapoda</taxon>
        <taxon>Insecta</taxon>
        <taxon>Pterygota</taxon>
        <taxon>Neoptera</taxon>
        <taxon>Endopterygota</taxon>
        <taxon>Coleoptera</taxon>
        <taxon>Polyphaga</taxon>
        <taxon>Cucujiformia</taxon>
        <taxon>Tenebrionidae</taxon>
        <taxon>Zophobas</taxon>
    </lineage>
</organism>